<dbReference type="InterPro" id="IPR018264">
    <property type="entry name" value="Ribosomal_bL33_CS"/>
</dbReference>
<dbReference type="InterPro" id="IPR038584">
    <property type="entry name" value="Ribosomal_bL33_sf"/>
</dbReference>
<evidence type="ECO:0000256" key="5">
    <source>
        <dbReference type="HAMAP-Rule" id="MF_00294"/>
    </source>
</evidence>
<dbReference type="InterPro" id="IPR011332">
    <property type="entry name" value="Ribosomal_zn-bd"/>
</dbReference>
<comment type="similarity">
    <text evidence="1 5">Belongs to the bacterial ribosomal protein bL33 family.</text>
</comment>
<sequence length="49" mass="5813">MRINIILAAPKTGERLYLTQKNRRNTPDKLVLKKYSPKLRQVTEFIEVK</sequence>
<dbReference type="Gene3D" id="2.20.28.120">
    <property type="entry name" value="Ribosomal protein L33"/>
    <property type="match status" value="1"/>
</dbReference>
<name>A0ABT0VJ92_9LACO</name>
<evidence type="ECO:0000256" key="3">
    <source>
        <dbReference type="ARBA" id="ARBA00023274"/>
    </source>
</evidence>
<proteinExistence type="inferred from homology"/>
<dbReference type="RefSeq" id="WP_205143563.1">
    <property type="nucleotide sequence ID" value="NZ_JAFBDN010000007.1"/>
</dbReference>
<dbReference type="HAMAP" id="MF_00294">
    <property type="entry name" value="Ribosomal_bL33"/>
    <property type="match status" value="1"/>
</dbReference>
<evidence type="ECO:0000256" key="1">
    <source>
        <dbReference type="ARBA" id="ARBA00007596"/>
    </source>
</evidence>
<evidence type="ECO:0000256" key="2">
    <source>
        <dbReference type="ARBA" id="ARBA00022980"/>
    </source>
</evidence>
<dbReference type="SUPFAM" id="SSF57829">
    <property type="entry name" value="Zn-binding ribosomal proteins"/>
    <property type="match status" value="1"/>
</dbReference>
<keyword evidence="7" id="KW-1185">Reference proteome</keyword>
<dbReference type="PROSITE" id="PS00582">
    <property type="entry name" value="RIBOSOMAL_L33"/>
    <property type="match status" value="1"/>
</dbReference>
<organism evidence="6 7">
    <name type="scientific">Periweissella beninensis</name>
    <dbReference type="NCBI Taxonomy" id="504936"/>
    <lineage>
        <taxon>Bacteria</taxon>
        <taxon>Bacillati</taxon>
        <taxon>Bacillota</taxon>
        <taxon>Bacilli</taxon>
        <taxon>Lactobacillales</taxon>
        <taxon>Lactobacillaceae</taxon>
        <taxon>Periweissella</taxon>
    </lineage>
</organism>
<dbReference type="GO" id="GO:0005840">
    <property type="term" value="C:ribosome"/>
    <property type="evidence" value="ECO:0007669"/>
    <property type="project" value="UniProtKB-KW"/>
</dbReference>
<dbReference type="NCBIfam" id="NF001860">
    <property type="entry name" value="PRK00595.1"/>
    <property type="match status" value="1"/>
</dbReference>
<keyword evidence="3 5" id="KW-0687">Ribonucleoprotein</keyword>
<keyword evidence="2 5" id="KW-0689">Ribosomal protein</keyword>
<dbReference type="Pfam" id="PF00471">
    <property type="entry name" value="Ribosomal_L33"/>
    <property type="match status" value="1"/>
</dbReference>
<dbReference type="Proteomes" id="UP001057481">
    <property type="component" value="Unassembled WGS sequence"/>
</dbReference>
<evidence type="ECO:0000313" key="7">
    <source>
        <dbReference type="Proteomes" id="UP001057481"/>
    </source>
</evidence>
<reference evidence="6" key="1">
    <citation type="submission" date="2021-04" db="EMBL/GenBank/DDBJ databases">
        <title>Taxonomic assessment of Weissella genus.</title>
        <authorList>
            <person name="Fanelli F."/>
            <person name="Chieffi D."/>
            <person name="Dell'Aquila A."/>
            <person name="Gyu-Sung C."/>
            <person name="Franz C.M.A.P."/>
            <person name="Fusco V."/>
        </authorList>
    </citation>
    <scope>NUCLEOTIDE SEQUENCE</scope>
    <source>
        <strain evidence="6">LMG 25373</strain>
    </source>
</reference>
<evidence type="ECO:0000256" key="4">
    <source>
        <dbReference type="ARBA" id="ARBA00035176"/>
    </source>
</evidence>
<accession>A0ABT0VJ92</accession>
<evidence type="ECO:0000313" key="6">
    <source>
        <dbReference type="EMBL" id="MCM2437479.1"/>
    </source>
</evidence>
<dbReference type="EMBL" id="JAGMVS010000064">
    <property type="protein sequence ID" value="MCM2437479.1"/>
    <property type="molecule type" value="Genomic_DNA"/>
</dbReference>
<dbReference type="InterPro" id="IPR001705">
    <property type="entry name" value="Ribosomal_bL33"/>
</dbReference>
<gene>
    <name evidence="5 6" type="primary">rpmG</name>
    <name evidence="6" type="ORF">KAK10_06110</name>
</gene>
<protein>
    <recommendedName>
        <fullName evidence="4 5">Large ribosomal subunit protein bL33</fullName>
    </recommendedName>
</protein>
<dbReference type="NCBIfam" id="TIGR01023">
    <property type="entry name" value="rpmG_bact"/>
    <property type="match status" value="1"/>
</dbReference>
<comment type="caution">
    <text evidence="6">The sequence shown here is derived from an EMBL/GenBank/DDBJ whole genome shotgun (WGS) entry which is preliminary data.</text>
</comment>